<reference evidence="5" key="1">
    <citation type="submission" date="2023-05" db="EMBL/GenBank/DDBJ databases">
        <title>Comparative genomics of Bacillaceae isolates and their secondary metabolite potential.</title>
        <authorList>
            <person name="Song L."/>
            <person name="Nielsen L.J."/>
            <person name="Mohite O."/>
            <person name="Xu X."/>
            <person name="Weber T."/>
            <person name="Kovacs A.T."/>
        </authorList>
    </citation>
    <scope>NUCLEOTIDE SEQUENCE</scope>
    <source>
        <strain evidence="5">XLM17</strain>
    </source>
</reference>
<dbReference type="EMBL" id="CP126114">
    <property type="protein sequence ID" value="WHY87186.1"/>
    <property type="molecule type" value="Genomic_DNA"/>
</dbReference>
<dbReference type="RefSeq" id="WP_066083171.1">
    <property type="nucleotide sequence ID" value="NZ_CP126114.1"/>
</dbReference>
<dbReference type="InterPro" id="IPR050959">
    <property type="entry name" value="MarA-like"/>
</dbReference>
<dbReference type="PROSITE" id="PS01124">
    <property type="entry name" value="HTH_ARAC_FAMILY_2"/>
    <property type="match status" value="1"/>
</dbReference>
<evidence type="ECO:0000313" key="6">
    <source>
        <dbReference type="Proteomes" id="UP001178288"/>
    </source>
</evidence>
<dbReference type="Pfam" id="PF12833">
    <property type="entry name" value="HTH_18"/>
    <property type="match status" value="1"/>
</dbReference>
<dbReference type="SUPFAM" id="SSF55136">
    <property type="entry name" value="Probable bacterial effector-binding domain"/>
    <property type="match status" value="1"/>
</dbReference>
<proteinExistence type="predicted"/>
<keyword evidence="3" id="KW-0804">Transcription</keyword>
<accession>A0AA95MTR3</accession>
<dbReference type="PANTHER" id="PTHR47504:SF5">
    <property type="entry name" value="RIGHT ORIGIN-BINDING PROTEIN"/>
    <property type="match status" value="1"/>
</dbReference>
<dbReference type="GO" id="GO:0003700">
    <property type="term" value="F:DNA-binding transcription factor activity"/>
    <property type="evidence" value="ECO:0007669"/>
    <property type="project" value="InterPro"/>
</dbReference>
<evidence type="ECO:0000256" key="3">
    <source>
        <dbReference type="ARBA" id="ARBA00023163"/>
    </source>
</evidence>
<dbReference type="InterPro" id="IPR018060">
    <property type="entry name" value="HTH_AraC"/>
</dbReference>
<dbReference type="Proteomes" id="UP001178288">
    <property type="component" value="Chromosome"/>
</dbReference>
<dbReference type="InterPro" id="IPR011256">
    <property type="entry name" value="Reg_factor_effector_dom_sf"/>
</dbReference>
<feature type="domain" description="HTH araC/xylS-type" evidence="4">
    <location>
        <begin position="8"/>
        <end position="106"/>
    </location>
</feature>
<dbReference type="PROSITE" id="PS00041">
    <property type="entry name" value="HTH_ARAC_FAMILY_1"/>
    <property type="match status" value="1"/>
</dbReference>
<organism evidence="5 6">
    <name type="scientific">Neobacillus novalis</name>
    <dbReference type="NCBI Taxonomy" id="220687"/>
    <lineage>
        <taxon>Bacteria</taxon>
        <taxon>Bacillati</taxon>
        <taxon>Bacillota</taxon>
        <taxon>Bacilli</taxon>
        <taxon>Bacillales</taxon>
        <taxon>Bacillaceae</taxon>
        <taxon>Neobacillus</taxon>
    </lineage>
</organism>
<evidence type="ECO:0000256" key="2">
    <source>
        <dbReference type="ARBA" id="ARBA00023125"/>
    </source>
</evidence>
<sequence length="289" mass="33110">MGWVESLQRAIDYMEEHLLEPLSIEGIAKQANVSVFHFQRTFSILTDITVGDYIRRRRLTLAAQELSNTSSKIIDIALKYGYDTPEAFSKAFRRQHGITPSQARSYHGTLKSYNRLMIQVSLKGADPMNYKIIERESFQVVGVKREFSCVNGENLVAIPKMWDDVHADGTNDILMKLNKGEIKGVVGVCVDKSSNQSEPLIDYWIAAEYNGETPDGFMQLEIPASKWVVFEVHGPMPDSIQEVWKQIYSEWFPSNHYKPAGTPELEVYFDGDPWSPDYYSEIWIPLKRD</sequence>
<dbReference type="Gene3D" id="3.20.80.10">
    <property type="entry name" value="Regulatory factor, effector binding domain"/>
    <property type="match status" value="1"/>
</dbReference>
<dbReference type="Pfam" id="PF14526">
    <property type="entry name" value="Cass2"/>
    <property type="match status" value="1"/>
</dbReference>
<dbReference type="KEGG" id="nnv:QNH39_04820"/>
<name>A0AA95MTR3_9BACI</name>
<dbReference type="AlphaFoldDB" id="A0AA95MTR3"/>
<evidence type="ECO:0000259" key="4">
    <source>
        <dbReference type="PROSITE" id="PS01124"/>
    </source>
</evidence>
<dbReference type="PANTHER" id="PTHR47504">
    <property type="entry name" value="RIGHT ORIGIN-BINDING PROTEIN"/>
    <property type="match status" value="1"/>
</dbReference>
<protein>
    <submittedName>
        <fullName evidence="5">AraC family transcriptional regulator</fullName>
    </submittedName>
</protein>
<dbReference type="PRINTS" id="PR00032">
    <property type="entry name" value="HTHARAC"/>
</dbReference>
<gene>
    <name evidence="5" type="ORF">QNH39_04820</name>
</gene>
<evidence type="ECO:0000256" key="1">
    <source>
        <dbReference type="ARBA" id="ARBA00023015"/>
    </source>
</evidence>
<keyword evidence="1" id="KW-0805">Transcription regulation</keyword>
<dbReference type="InterPro" id="IPR029441">
    <property type="entry name" value="Cass2"/>
</dbReference>
<dbReference type="InterPro" id="IPR018062">
    <property type="entry name" value="HTH_AraC-typ_CS"/>
</dbReference>
<dbReference type="InterPro" id="IPR020449">
    <property type="entry name" value="Tscrpt_reg_AraC-type_HTH"/>
</dbReference>
<dbReference type="SMART" id="SM00871">
    <property type="entry name" value="AraC_E_bind"/>
    <property type="match status" value="1"/>
</dbReference>
<dbReference type="InterPro" id="IPR010499">
    <property type="entry name" value="AraC_E-bd"/>
</dbReference>
<keyword evidence="6" id="KW-1185">Reference proteome</keyword>
<dbReference type="SUPFAM" id="SSF46689">
    <property type="entry name" value="Homeodomain-like"/>
    <property type="match status" value="2"/>
</dbReference>
<evidence type="ECO:0000313" key="5">
    <source>
        <dbReference type="EMBL" id="WHY87186.1"/>
    </source>
</evidence>
<dbReference type="InterPro" id="IPR009057">
    <property type="entry name" value="Homeodomain-like_sf"/>
</dbReference>
<dbReference type="GO" id="GO:0043565">
    <property type="term" value="F:sequence-specific DNA binding"/>
    <property type="evidence" value="ECO:0007669"/>
    <property type="project" value="InterPro"/>
</dbReference>
<keyword evidence="2" id="KW-0238">DNA-binding</keyword>
<dbReference type="Gene3D" id="1.10.10.60">
    <property type="entry name" value="Homeodomain-like"/>
    <property type="match status" value="2"/>
</dbReference>
<dbReference type="SMART" id="SM00342">
    <property type="entry name" value="HTH_ARAC"/>
    <property type="match status" value="1"/>
</dbReference>